<gene>
    <name evidence="1" type="ORF">BJX66DRAFT_331643</name>
</gene>
<sequence>MSLKICFGWSILEADPDISQGAQVLHPLPFTPPGFVPVMMTRRWKPDEGWLALEPELQPIDLPHTHSLLTLWVPRRLLEANCLPELPTVDVYEGISGNVDALAHTDGFYAAQKHAFEQLGVFPGGVGLFQGLLLRVRPFGLRALHIALPIITHVLREPNQRCQVMLIAPSNNVADHLATSMQEVVNDAHPKQPIMVSAAPPEPGSLPPVLEDVGENGPLLNTFETAVTIAELHAEMKK</sequence>
<organism evidence="1 2">
    <name type="scientific">Aspergillus keveii</name>
    <dbReference type="NCBI Taxonomy" id="714993"/>
    <lineage>
        <taxon>Eukaryota</taxon>
        <taxon>Fungi</taxon>
        <taxon>Dikarya</taxon>
        <taxon>Ascomycota</taxon>
        <taxon>Pezizomycotina</taxon>
        <taxon>Eurotiomycetes</taxon>
        <taxon>Eurotiomycetidae</taxon>
        <taxon>Eurotiales</taxon>
        <taxon>Aspergillaceae</taxon>
        <taxon>Aspergillus</taxon>
        <taxon>Aspergillus subgen. Nidulantes</taxon>
    </lineage>
</organism>
<dbReference type="EMBL" id="JBFTWV010000002">
    <property type="protein sequence ID" value="KAL2800692.1"/>
    <property type="molecule type" value="Genomic_DNA"/>
</dbReference>
<accession>A0ABR4GNP3</accession>
<keyword evidence="2" id="KW-1185">Reference proteome</keyword>
<comment type="caution">
    <text evidence="1">The sequence shown here is derived from an EMBL/GenBank/DDBJ whole genome shotgun (WGS) entry which is preliminary data.</text>
</comment>
<proteinExistence type="predicted"/>
<name>A0ABR4GNP3_9EURO</name>
<dbReference type="Proteomes" id="UP001610563">
    <property type="component" value="Unassembled WGS sequence"/>
</dbReference>
<protein>
    <submittedName>
        <fullName evidence="1">Uncharacterized protein</fullName>
    </submittedName>
</protein>
<reference evidence="1 2" key="1">
    <citation type="submission" date="2024-07" db="EMBL/GenBank/DDBJ databases">
        <title>Section-level genome sequencing and comparative genomics of Aspergillus sections Usti and Cavernicolus.</title>
        <authorList>
            <consortium name="Lawrence Berkeley National Laboratory"/>
            <person name="Nybo J.L."/>
            <person name="Vesth T.C."/>
            <person name="Theobald S."/>
            <person name="Frisvad J.C."/>
            <person name="Larsen T.O."/>
            <person name="Kjaerboelling I."/>
            <person name="Rothschild-Mancinelli K."/>
            <person name="Lyhne E.K."/>
            <person name="Kogle M.E."/>
            <person name="Barry K."/>
            <person name="Clum A."/>
            <person name="Na H."/>
            <person name="Ledsgaard L."/>
            <person name="Lin J."/>
            <person name="Lipzen A."/>
            <person name="Kuo A."/>
            <person name="Riley R."/>
            <person name="Mondo S."/>
            <person name="Labutti K."/>
            <person name="Haridas S."/>
            <person name="Pangalinan J."/>
            <person name="Salamov A.A."/>
            <person name="Simmons B.A."/>
            <person name="Magnuson J.K."/>
            <person name="Chen J."/>
            <person name="Drula E."/>
            <person name="Henrissat B."/>
            <person name="Wiebenga A."/>
            <person name="Lubbers R.J."/>
            <person name="Gomes A.C."/>
            <person name="Makela M.R."/>
            <person name="Stajich J."/>
            <person name="Grigoriev I.V."/>
            <person name="Mortensen U.H."/>
            <person name="De Vries R.P."/>
            <person name="Baker S.E."/>
            <person name="Andersen M.R."/>
        </authorList>
    </citation>
    <scope>NUCLEOTIDE SEQUENCE [LARGE SCALE GENOMIC DNA]</scope>
    <source>
        <strain evidence="1 2">CBS 209.92</strain>
    </source>
</reference>
<evidence type="ECO:0000313" key="2">
    <source>
        <dbReference type="Proteomes" id="UP001610563"/>
    </source>
</evidence>
<evidence type="ECO:0000313" key="1">
    <source>
        <dbReference type="EMBL" id="KAL2800692.1"/>
    </source>
</evidence>